<name>A0A078M1I7_9STAP</name>
<keyword evidence="2" id="KW-0808">Transferase</keyword>
<reference evidence="2 3" key="1">
    <citation type="submission" date="2014-07" db="EMBL/GenBank/DDBJ databases">
        <authorList>
            <person name="Urmite Genomes Urmite Genomes"/>
        </authorList>
    </citation>
    <scope>NUCLEOTIDE SEQUENCE [LARGE SCALE GENOMIC DNA]</scope>
    <source>
        <strain evidence="2 3">13MG44_air</strain>
    </source>
</reference>
<proteinExistence type="predicted"/>
<keyword evidence="3" id="KW-1185">Reference proteome</keyword>
<dbReference type="eggNOG" id="COG0438">
    <property type="taxonomic scope" value="Bacteria"/>
</dbReference>
<dbReference type="AlphaFoldDB" id="A0A078M1I7"/>
<feature type="domain" description="Glycosyl transferase family 1" evidence="1">
    <location>
        <begin position="208"/>
        <end position="370"/>
    </location>
</feature>
<evidence type="ECO:0000313" key="3">
    <source>
        <dbReference type="Proteomes" id="UP000044136"/>
    </source>
</evidence>
<evidence type="ECO:0000313" key="2">
    <source>
        <dbReference type="EMBL" id="CDZ99242.1"/>
    </source>
</evidence>
<dbReference type="EMBL" id="CCSE01000001">
    <property type="protein sequence ID" value="CDZ99242.1"/>
    <property type="molecule type" value="Genomic_DNA"/>
</dbReference>
<dbReference type="Gene3D" id="3.40.50.2000">
    <property type="entry name" value="Glycogen Phosphorylase B"/>
    <property type="match status" value="2"/>
</dbReference>
<dbReference type="CDD" id="cd03794">
    <property type="entry name" value="GT4_WbuB-like"/>
    <property type="match status" value="1"/>
</dbReference>
<dbReference type="HOGENOM" id="CLU_009583_11_2_9"/>
<gene>
    <name evidence="2" type="ORF">BN1048_00367</name>
</gene>
<dbReference type="InterPro" id="IPR050194">
    <property type="entry name" value="Glycosyltransferase_grp1"/>
</dbReference>
<organism evidence="2 3">
    <name type="scientific">Jeotgalicoccus saudimassiliensis</name>
    <dbReference type="NCBI Taxonomy" id="1461582"/>
    <lineage>
        <taxon>Bacteria</taxon>
        <taxon>Bacillati</taxon>
        <taxon>Bacillota</taxon>
        <taxon>Bacilli</taxon>
        <taxon>Bacillales</taxon>
        <taxon>Staphylococcaceae</taxon>
        <taxon>Jeotgalicoccus</taxon>
    </lineage>
</organism>
<dbReference type="Proteomes" id="UP000044136">
    <property type="component" value="Unassembled WGS sequence"/>
</dbReference>
<dbReference type="Pfam" id="PF00534">
    <property type="entry name" value="Glycos_transf_1"/>
    <property type="match status" value="1"/>
</dbReference>
<dbReference type="InterPro" id="IPR001296">
    <property type="entry name" value="Glyco_trans_1"/>
</dbReference>
<dbReference type="SUPFAM" id="SSF53756">
    <property type="entry name" value="UDP-Glycosyltransferase/glycogen phosphorylase"/>
    <property type="match status" value="1"/>
</dbReference>
<dbReference type="GO" id="GO:0016758">
    <property type="term" value="F:hexosyltransferase activity"/>
    <property type="evidence" value="ECO:0007669"/>
    <property type="project" value="TreeGrafter"/>
</dbReference>
<sequence>MKILLITQNFYPEIGSGANRLKNLYIQLSKNHDVEVLTTAPSYPNAKMYEEDKYWSTEQINDSKDIMRLKMRMDKQSKSMVSRLLYYFELAFKVRVYVKKYQHLYDAVYVTTPNIFLPWAAFFQKRKKGVKRILEVRDLWPDSVRDVEKMNIDLFFPVLKFMEKMLYKQSDKIVINNEGFRKYINRMIRNKPVLFLPNAFTEKETRFEAAPEEFRVIYTGNIGFAQSYEKLQEMAHKLEDSKINFKIIGYGMNAHLFQSYIEYNDFEYVTFEEEKTREECLAEIRNSNIQLSILKDSEVFLNVLPGKVIDGIASGVPVVTNLGGYTSELINEYDVGYAKEKATADELAEAILKIKSSSELETTLRNNAKQLLKSHFLWEENIGKLESFIFDKEFKR</sequence>
<dbReference type="STRING" id="1461582.BN1048_00367"/>
<dbReference type="PANTHER" id="PTHR45947:SF3">
    <property type="entry name" value="SULFOQUINOVOSYL TRANSFERASE SQD2"/>
    <property type="match status" value="1"/>
</dbReference>
<dbReference type="OrthoDB" id="9811902at2"/>
<evidence type="ECO:0000259" key="1">
    <source>
        <dbReference type="Pfam" id="PF00534"/>
    </source>
</evidence>
<protein>
    <submittedName>
        <fullName evidence="2">Putative glycosyl transferase</fullName>
    </submittedName>
</protein>
<accession>A0A078M1I7</accession>
<dbReference type="PANTHER" id="PTHR45947">
    <property type="entry name" value="SULFOQUINOVOSYL TRANSFERASE SQD2"/>
    <property type="match status" value="1"/>
</dbReference>
<dbReference type="RefSeq" id="WP_035807819.1">
    <property type="nucleotide sequence ID" value="NZ_CCSE01000001.1"/>
</dbReference>